<feature type="binding site" evidence="11">
    <location>
        <position position="440"/>
    </location>
    <ligand>
        <name>Mg(2+)</name>
        <dbReference type="ChEBI" id="CHEBI:18420"/>
        <label>1</label>
        <note>catalytic</note>
    </ligand>
</feature>
<dbReference type="EC" id="5.6.2.2" evidence="11"/>
<dbReference type="HAMAP" id="MF_01898">
    <property type="entry name" value="GyrB"/>
    <property type="match status" value="1"/>
</dbReference>
<feature type="site" description="Interaction with DNA" evidence="11">
    <location>
        <position position="468"/>
    </location>
</feature>
<keyword evidence="11" id="KW-0963">Cytoplasm</keyword>
<evidence type="ECO:0000256" key="4">
    <source>
        <dbReference type="ARBA" id="ARBA00022741"/>
    </source>
</evidence>
<evidence type="ECO:0000313" key="14">
    <source>
        <dbReference type="Proteomes" id="UP000051621"/>
    </source>
</evidence>
<dbReference type="InterPro" id="IPR014721">
    <property type="entry name" value="Ribsml_uS5_D2-typ_fold_subgr"/>
</dbReference>
<dbReference type="OrthoDB" id="9802808at2"/>
<dbReference type="InterPro" id="IPR011557">
    <property type="entry name" value="GyrB"/>
</dbReference>
<evidence type="ECO:0000256" key="2">
    <source>
        <dbReference type="ARBA" id="ARBA00010708"/>
    </source>
</evidence>
<dbReference type="CDD" id="cd16928">
    <property type="entry name" value="HATPase_GyrB-like"/>
    <property type="match status" value="1"/>
</dbReference>
<dbReference type="FunFam" id="3.30.230.10:FF:000005">
    <property type="entry name" value="DNA gyrase subunit B"/>
    <property type="match status" value="1"/>
</dbReference>
<dbReference type="RefSeq" id="WP_057743833.1">
    <property type="nucleotide sequence ID" value="NZ_AZEF01000022.1"/>
</dbReference>
<comment type="subunit">
    <text evidence="10">Heterotetramer composed of ParC and ParE.</text>
</comment>
<proteinExistence type="inferred from homology"/>
<dbReference type="NCBIfam" id="NF004189">
    <property type="entry name" value="PRK05644.1"/>
    <property type="match status" value="1"/>
</dbReference>
<dbReference type="InterPro" id="IPR018522">
    <property type="entry name" value="TopoIIA_CS"/>
</dbReference>
<dbReference type="FunFam" id="3.30.565.10:FF:000002">
    <property type="entry name" value="DNA gyrase subunit B"/>
    <property type="match status" value="1"/>
</dbReference>
<accession>A0A0R1M0V0</accession>
<feature type="binding site" evidence="11">
    <location>
        <position position="515"/>
    </location>
    <ligand>
        <name>Mg(2+)</name>
        <dbReference type="ChEBI" id="CHEBI:18420"/>
        <label>2</label>
    </ligand>
</feature>
<dbReference type="InterPro" id="IPR001241">
    <property type="entry name" value="Topo_IIA"/>
</dbReference>
<comment type="cofactor">
    <cofactor evidence="11">
        <name>Mg(2+)</name>
        <dbReference type="ChEBI" id="CHEBI:18420"/>
    </cofactor>
    <cofactor evidence="11">
        <name>Mn(2+)</name>
        <dbReference type="ChEBI" id="CHEBI:29035"/>
    </cofactor>
    <cofactor evidence="11">
        <name>Ca(2+)</name>
        <dbReference type="ChEBI" id="CHEBI:29108"/>
    </cofactor>
    <text evidence="11">Binds two Mg(2+) per subunit. The magnesium ions form salt bridges with both the protein and the DNA. Can also accept other divalent metal cations, such as Mn(2+) or Ca(2+).</text>
</comment>
<evidence type="ECO:0000256" key="11">
    <source>
        <dbReference type="HAMAP-Rule" id="MF_01898"/>
    </source>
</evidence>
<dbReference type="PROSITE" id="PS50880">
    <property type="entry name" value="TOPRIM"/>
    <property type="match status" value="1"/>
</dbReference>
<reference evidence="13 14" key="1">
    <citation type="journal article" date="2015" name="Genome Announc.">
        <title>Expanding the biotechnology potential of lactobacilli through comparative genomics of 213 strains and associated genera.</title>
        <authorList>
            <person name="Sun Z."/>
            <person name="Harris H.M."/>
            <person name="McCann A."/>
            <person name="Guo C."/>
            <person name="Argimon S."/>
            <person name="Zhang W."/>
            <person name="Yang X."/>
            <person name="Jeffery I.B."/>
            <person name="Cooney J.C."/>
            <person name="Kagawa T.F."/>
            <person name="Liu W."/>
            <person name="Song Y."/>
            <person name="Salvetti E."/>
            <person name="Wrobel A."/>
            <person name="Rasinkangas P."/>
            <person name="Parkhill J."/>
            <person name="Rea M.C."/>
            <person name="O'Sullivan O."/>
            <person name="Ritari J."/>
            <person name="Douillard F.P."/>
            <person name="Paul Ross R."/>
            <person name="Yang R."/>
            <person name="Briner A.E."/>
            <person name="Felis G.E."/>
            <person name="de Vos W.M."/>
            <person name="Barrangou R."/>
            <person name="Klaenhammer T.R."/>
            <person name="Caufield P.W."/>
            <person name="Cui Y."/>
            <person name="Zhang H."/>
            <person name="O'Toole P.W."/>
        </authorList>
    </citation>
    <scope>NUCLEOTIDE SEQUENCE [LARGE SCALE GENOMIC DNA]</scope>
    <source>
        <strain evidence="13 14">DSM 19910</strain>
    </source>
</reference>
<keyword evidence="9 11" id="KW-0413">Isomerase</keyword>
<evidence type="ECO:0000256" key="5">
    <source>
        <dbReference type="ARBA" id="ARBA00022840"/>
    </source>
</evidence>
<sequence>MTDKERQEEVKEERAKDYDASQIQVLEGLEAVRKRPGMYIGSTSSQGLHHLVWEIIDNGIDEALAGFADEINVIVEKDNSITVKDNGRGIPVGIQAKTGRPALETVFTILHAGGKFGGGGYKVSGGLHGVGASVVNALSTNLGVKVMRDGKIYAMDFKRGKVAQEMRSLGNCGQHEHGTIVHFAPDPDIFTETTTYDIKILTTRIRELAFLNKGLKITIDDLRPEKPTHKTFHYEGGIRHYIEFLNKGKEVLFDEPIYVEGEQKGITVEVALQYTNDYHSNLLTFTNNIHTYEGGTHEAGFKTALTRVINDYAHKNNLMKENEDNLSGEDVREGLTAVVSIKHPNPQFEGQTKTKLGNSDARTVTDRMFAEHFNKFMMENPSVARKIIDKGILASKARVAAKRAREVTRKKNGLEISNLPGKLADNTSKDPAISELFIVEGDSAGGSAKQGRSRLTQAILPIRGKILNVQKASLDRILANEEIRSLFTALGTGFGNEFDVTKANYHKLIIMTDADVDGAHIRTLLLTLFYRFMRPMVDKGFVYIAQPPLYQVRQGKMIRYIDSDEELEETLSKLQPSPKPAIQRYKGLGEMDAEQLWETTMDPERRRLLQVSLSDAEEANNVFDMLMGDKVEPRREFIETNATFVENLDV</sequence>
<dbReference type="SUPFAM" id="SSF54211">
    <property type="entry name" value="Ribosomal protein S5 domain 2-like"/>
    <property type="match status" value="1"/>
</dbReference>
<feature type="domain" description="Toprim" evidence="12">
    <location>
        <begin position="434"/>
        <end position="548"/>
    </location>
</feature>
<dbReference type="Pfam" id="PF00986">
    <property type="entry name" value="DNA_gyraseB_C"/>
    <property type="match status" value="1"/>
</dbReference>
<dbReference type="SUPFAM" id="SSF55874">
    <property type="entry name" value="ATPase domain of HSP90 chaperone/DNA topoisomerase II/histidine kinase"/>
    <property type="match status" value="1"/>
</dbReference>
<keyword evidence="4 11" id="KW-0547">Nucleotide-binding</keyword>
<dbReference type="PRINTS" id="PR00418">
    <property type="entry name" value="TPI2FAMILY"/>
</dbReference>
<comment type="catalytic activity">
    <reaction evidence="1 11">
        <text>ATP-dependent breakage, passage and rejoining of double-stranded DNA.</text>
        <dbReference type="EC" id="5.6.2.2"/>
    </reaction>
</comment>
<feature type="binding site" evidence="11">
    <location>
        <position position="513"/>
    </location>
    <ligand>
        <name>Mg(2+)</name>
        <dbReference type="ChEBI" id="CHEBI:18420"/>
        <label>1</label>
        <note>catalytic</note>
    </ligand>
</feature>
<dbReference type="Pfam" id="PF00204">
    <property type="entry name" value="DNA_gyraseB"/>
    <property type="match status" value="1"/>
</dbReference>
<dbReference type="InterPro" id="IPR003594">
    <property type="entry name" value="HATPase_dom"/>
</dbReference>
<evidence type="ECO:0000256" key="3">
    <source>
        <dbReference type="ARBA" id="ARBA00022723"/>
    </source>
</evidence>
<dbReference type="PRINTS" id="PR01159">
    <property type="entry name" value="DNAGYRASEB"/>
</dbReference>
<dbReference type="FunFam" id="3.40.50.670:FF:000002">
    <property type="entry name" value="DNA gyrase subunit B"/>
    <property type="match status" value="1"/>
</dbReference>
<dbReference type="PANTHER" id="PTHR45866">
    <property type="entry name" value="DNA GYRASE/TOPOISOMERASE SUBUNIT B"/>
    <property type="match status" value="1"/>
</dbReference>
<dbReference type="InterPro" id="IPR000565">
    <property type="entry name" value="Topo_IIA_B"/>
</dbReference>
<dbReference type="Proteomes" id="UP000051621">
    <property type="component" value="Unassembled WGS sequence"/>
</dbReference>
<dbReference type="GO" id="GO:0006265">
    <property type="term" value="P:DNA topological change"/>
    <property type="evidence" value="ECO:0007669"/>
    <property type="project" value="UniProtKB-UniRule"/>
</dbReference>
<dbReference type="NCBIfam" id="TIGR01059">
    <property type="entry name" value="gyrB"/>
    <property type="match status" value="1"/>
</dbReference>
<dbReference type="InterPro" id="IPR034160">
    <property type="entry name" value="TOPRIM_GyrB"/>
</dbReference>
<gene>
    <name evidence="11" type="primary">gyrB</name>
    <name evidence="13" type="ORF">FC81_GL001144</name>
</gene>
<dbReference type="AlphaFoldDB" id="A0A0R1M0V0"/>
<dbReference type="SMART" id="SM00433">
    <property type="entry name" value="TOP2c"/>
    <property type="match status" value="1"/>
</dbReference>
<dbReference type="EMBL" id="AZEF01000022">
    <property type="protein sequence ID" value="KRL01654.1"/>
    <property type="molecule type" value="Genomic_DNA"/>
</dbReference>
<comment type="similarity">
    <text evidence="2 11">Belongs to the type II topoisomerase GyrB family.</text>
</comment>
<feature type="binding site" evidence="11">
    <location>
        <position position="513"/>
    </location>
    <ligand>
        <name>Mg(2+)</name>
        <dbReference type="ChEBI" id="CHEBI:18420"/>
        <label>2</label>
    </ligand>
</feature>
<dbReference type="GO" id="GO:0005737">
    <property type="term" value="C:cytoplasm"/>
    <property type="evidence" value="ECO:0007669"/>
    <property type="project" value="UniProtKB-SubCell"/>
</dbReference>
<dbReference type="Gene3D" id="3.40.50.670">
    <property type="match status" value="1"/>
</dbReference>
<evidence type="ECO:0000256" key="10">
    <source>
        <dbReference type="ARBA" id="ARBA00063644"/>
    </source>
</evidence>
<evidence type="ECO:0000259" key="12">
    <source>
        <dbReference type="PROSITE" id="PS50880"/>
    </source>
</evidence>
<keyword evidence="3 11" id="KW-0479">Metal-binding</keyword>
<keyword evidence="14" id="KW-1185">Reference proteome</keyword>
<dbReference type="InterPro" id="IPR013506">
    <property type="entry name" value="Topo_IIA_bsu_dom2"/>
</dbReference>
<evidence type="ECO:0000256" key="6">
    <source>
        <dbReference type="ARBA" id="ARBA00022842"/>
    </source>
</evidence>
<name>A0A0R1M0V0_9LACO</name>
<evidence type="ECO:0000313" key="13">
    <source>
        <dbReference type="EMBL" id="KRL01654.1"/>
    </source>
</evidence>
<evidence type="ECO:0000256" key="9">
    <source>
        <dbReference type="ARBA" id="ARBA00023235"/>
    </source>
</evidence>
<dbReference type="PROSITE" id="PS00177">
    <property type="entry name" value="TOPOISOMERASE_II"/>
    <property type="match status" value="1"/>
</dbReference>
<dbReference type="GO" id="GO:0046872">
    <property type="term" value="F:metal ion binding"/>
    <property type="evidence" value="ECO:0007669"/>
    <property type="project" value="UniProtKB-KW"/>
</dbReference>
<dbReference type="GO" id="GO:0003677">
    <property type="term" value="F:DNA binding"/>
    <property type="evidence" value="ECO:0007669"/>
    <property type="project" value="UniProtKB-KW"/>
</dbReference>
<dbReference type="SUPFAM" id="SSF56719">
    <property type="entry name" value="Type II DNA topoisomerase"/>
    <property type="match status" value="1"/>
</dbReference>
<dbReference type="InterPro" id="IPR036890">
    <property type="entry name" value="HATPase_C_sf"/>
</dbReference>
<dbReference type="NCBIfam" id="NF011501">
    <property type="entry name" value="PRK14939.1"/>
    <property type="match status" value="1"/>
</dbReference>
<dbReference type="GO" id="GO:0006261">
    <property type="term" value="P:DNA-templated DNA replication"/>
    <property type="evidence" value="ECO:0007669"/>
    <property type="project" value="UniProtKB-UniRule"/>
</dbReference>
<comment type="miscellaneous">
    <text evidence="11">Few gyrases are as efficient as E.coli at forming negative supercoils. Not all organisms have 2 type II topoisomerases; in organisms with a single type II topoisomerase this enzyme also has to decatenate newly replicated chromosomes.</text>
</comment>
<dbReference type="SMART" id="SM00387">
    <property type="entry name" value="HATPase_c"/>
    <property type="match status" value="1"/>
</dbReference>
<evidence type="ECO:0000256" key="7">
    <source>
        <dbReference type="ARBA" id="ARBA00023029"/>
    </source>
</evidence>
<keyword evidence="8" id="KW-0238">DNA-binding</keyword>
<dbReference type="Pfam" id="PF02518">
    <property type="entry name" value="HATPase_c"/>
    <property type="match status" value="1"/>
</dbReference>
<comment type="subunit">
    <text evidence="11">Heterotetramer, composed of two GyrA and two GyrB chains. In the heterotetramer, GyrA contains the active site tyrosine that forms a transient covalent intermediate with DNA, while GyrB binds cofactors and catalyzes ATP hydrolysis.</text>
</comment>
<dbReference type="CDD" id="cd00822">
    <property type="entry name" value="TopoII_Trans_DNA_gyrase"/>
    <property type="match status" value="1"/>
</dbReference>
<dbReference type="STRING" id="1423731.FC81_GL001144"/>
<dbReference type="PANTHER" id="PTHR45866:SF1">
    <property type="entry name" value="DNA GYRASE SUBUNIT B, MITOCHONDRIAL"/>
    <property type="match status" value="1"/>
</dbReference>
<dbReference type="GO" id="GO:0034335">
    <property type="term" value="F:DNA negative supercoiling activity"/>
    <property type="evidence" value="ECO:0007669"/>
    <property type="project" value="UniProtKB-ARBA"/>
</dbReference>
<dbReference type="InterPro" id="IPR002288">
    <property type="entry name" value="DNA_gyrase_B_C"/>
</dbReference>
<comment type="subcellular location">
    <subcellularLocation>
        <location evidence="11">Cytoplasm</location>
    </subcellularLocation>
</comment>
<keyword evidence="6 11" id="KW-0460">Magnesium</keyword>
<dbReference type="Gene3D" id="3.30.565.10">
    <property type="entry name" value="Histidine kinase-like ATPase, C-terminal domain"/>
    <property type="match status" value="1"/>
</dbReference>
<keyword evidence="5 11" id="KW-0067">ATP-binding</keyword>
<comment type="caution">
    <text evidence="13">The sequence shown here is derived from an EMBL/GenBank/DDBJ whole genome shotgun (WGS) entry which is preliminary data.</text>
</comment>
<dbReference type="InterPro" id="IPR013759">
    <property type="entry name" value="Topo_IIA_B_C"/>
</dbReference>
<dbReference type="GO" id="GO:0005524">
    <property type="term" value="F:ATP binding"/>
    <property type="evidence" value="ECO:0007669"/>
    <property type="project" value="UniProtKB-UniRule"/>
</dbReference>
<keyword evidence="7 11" id="KW-0799">Topoisomerase</keyword>
<dbReference type="GO" id="GO:0005694">
    <property type="term" value="C:chromosome"/>
    <property type="evidence" value="ECO:0007669"/>
    <property type="project" value="InterPro"/>
</dbReference>
<dbReference type="InterPro" id="IPR013760">
    <property type="entry name" value="Topo_IIA-like_dom_sf"/>
</dbReference>
<dbReference type="PATRIC" id="fig|1423731.3.peg.1174"/>
<feature type="site" description="Interaction with DNA" evidence="11">
    <location>
        <position position="465"/>
    </location>
</feature>
<organism evidence="13 14">
    <name type="scientific">Liquorilactobacillus capillatus DSM 19910</name>
    <dbReference type="NCBI Taxonomy" id="1423731"/>
    <lineage>
        <taxon>Bacteria</taxon>
        <taxon>Bacillati</taxon>
        <taxon>Bacillota</taxon>
        <taxon>Bacilli</taxon>
        <taxon>Lactobacillales</taxon>
        <taxon>Lactobacillaceae</taxon>
        <taxon>Liquorilactobacillus</taxon>
    </lineage>
</organism>
<comment type="function">
    <text evidence="11">A type II topoisomerase that negatively supercoils closed circular double-stranded (ds) DNA in an ATP-dependent manner to modulate DNA topology and maintain chromosomes in an underwound state. Negative supercoiling favors strand separation, and DNA replication, transcription, recombination and repair, all of which involve strand separation. Also able to catalyze the interconversion of other topological isomers of dsDNA rings, including catenanes and knotted rings. Type II topoisomerases break and join 2 DNA strands simultaneously in an ATP-dependent manner.</text>
</comment>
<dbReference type="InterPro" id="IPR020568">
    <property type="entry name" value="Ribosomal_Su5_D2-typ_SF"/>
</dbReference>
<dbReference type="Pfam" id="PF01751">
    <property type="entry name" value="Toprim"/>
    <property type="match status" value="1"/>
</dbReference>
<protein>
    <recommendedName>
        <fullName evidence="11">DNA gyrase subunit B</fullName>
        <ecNumber evidence="11">5.6.2.2</ecNumber>
    </recommendedName>
</protein>
<evidence type="ECO:0000256" key="1">
    <source>
        <dbReference type="ARBA" id="ARBA00000185"/>
    </source>
</evidence>
<dbReference type="Gene3D" id="3.30.230.10">
    <property type="match status" value="1"/>
</dbReference>
<evidence type="ECO:0000256" key="8">
    <source>
        <dbReference type="ARBA" id="ARBA00023125"/>
    </source>
</evidence>
<dbReference type="CDD" id="cd03366">
    <property type="entry name" value="TOPRIM_TopoIIA_GyrB"/>
    <property type="match status" value="1"/>
</dbReference>
<dbReference type="InterPro" id="IPR006171">
    <property type="entry name" value="TOPRIM_dom"/>
</dbReference>